<dbReference type="PIRSF" id="PIRSF002741">
    <property type="entry name" value="MppA"/>
    <property type="match status" value="1"/>
</dbReference>
<dbReference type="Gene3D" id="3.10.105.10">
    <property type="entry name" value="Dipeptide-binding Protein, Domain 3"/>
    <property type="match status" value="1"/>
</dbReference>
<dbReference type="RefSeq" id="WP_138577529.1">
    <property type="nucleotide sequence ID" value="NZ_CP040818.1"/>
</dbReference>
<dbReference type="AlphaFoldDB" id="A0A5B8FXU6"/>
<protein>
    <submittedName>
        <fullName evidence="5">Peptide ABC transporter substrate-binding protein</fullName>
    </submittedName>
</protein>
<dbReference type="SUPFAM" id="SSF53850">
    <property type="entry name" value="Periplasmic binding protein-like II"/>
    <property type="match status" value="1"/>
</dbReference>
<dbReference type="GO" id="GO:0043190">
    <property type="term" value="C:ATP-binding cassette (ABC) transporter complex"/>
    <property type="evidence" value="ECO:0007669"/>
    <property type="project" value="InterPro"/>
</dbReference>
<dbReference type="EMBL" id="CP040818">
    <property type="protein sequence ID" value="QDL90903.1"/>
    <property type="molecule type" value="Genomic_DNA"/>
</dbReference>
<dbReference type="Gene3D" id="3.40.190.10">
    <property type="entry name" value="Periplasmic binding protein-like II"/>
    <property type="match status" value="1"/>
</dbReference>
<dbReference type="InterPro" id="IPR030678">
    <property type="entry name" value="Peptide/Ni-bd"/>
</dbReference>
<evidence type="ECO:0000256" key="2">
    <source>
        <dbReference type="ARBA" id="ARBA00005695"/>
    </source>
</evidence>
<name>A0A5B8FXU6_9RHOB</name>
<feature type="domain" description="Solute-binding protein family 5" evidence="4">
    <location>
        <begin position="79"/>
        <end position="479"/>
    </location>
</feature>
<evidence type="ECO:0000259" key="4">
    <source>
        <dbReference type="Pfam" id="PF00496"/>
    </source>
</evidence>
<dbReference type="PANTHER" id="PTHR30290">
    <property type="entry name" value="PERIPLASMIC BINDING COMPONENT OF ABC TRANSPORTER"/>
    <property type="match status" value="1"/>
</dbReference>
<feature type="chain" id="PRO_5022936578" evidence="3">
    <location>
        <begin position="31"/>
        <end position="574"/>
    </location>
</feature>
<reference evidence="5 6" key="1">
    <citation type="submission" date="2019-06" db="EMBL/GenBank/DDBJ databases">
        <title>Genome sequence of Rhodobacteraceae bacterium D4M1.</title>
        <authorList>
            <person name="Cao J."/>
        </authorList>
    </citation>
    <scope>NUCLEOTIDE SEQUENCE [LARGE SCALE GENOMIC DNA]</scope>
    <source>
        <strain evidence="5 6">D4M1</strain>
    </source>
</reference>
<accession>A0A5B8FXU6</accession>
<sequence length="574" mass="61808">MIHFRKPKLARHLMLASAAALGLSATGAMAERGADGQLNILYWQAVSVLNPFLSGGTKDVEGSSLVLEPLARYDETGTMVPWLVDEIPTVENGGVSEDLTTITWKIKDGIKWSDGSPFTAEDVAFTAAYCMDETGGCQQAAQFADVASVEAVDPLTVKITFSVAKPFPYGPFVGAQSPVLQKAQFQDCMGAKAPTCTDANFHPIGTGPFRVTDFKANDVVVFEANPEFRDPEKPAFSTVVFKGGGDAASAARSVLETGEFDYAWNLQVEPEILSQMEAAGKGELVSAFGTSVERFEVNMTNPDPALGDKRSTIEGGPHPFLTDPRVTKALSLAIDREILVEAGYGAAGEVTCNLVPAPAAYASTANDWCKTQDVDAANALLDEAGWVPGSDGVREKDGVRLSLLYQTSTNSVRQGTQALIKQMWEAIGVETELRNIDASVFFGGDPASPDTFQKLYADVEMFTNNFDGTDPQSYLANWRCEEIPSPANNWLGGNNPRFCSEEYDALVKELAGTAGLEKRAEISKKLNDMLVEAGAIIPLIHRGGVSAHAKTLGGVVMNEWDSELWNIADWHRVQ</sequence>
<proteinExistence type="inferred from homology"/>
<dbReference type="InterPro" id="IPR039424">
    <property type="entry name" value="SBP_5"/>
</dbReference>
<dbReference type="Pfam" id="PF00496">
    <property type="entry name" value="SBP_bac_5"/>
    <property type="match status" value="1"/>
</dbReference>
<dbReference type="PANTHER" id="PTHR30290:SF65">
    <property type="entry name" value="MONOACYL PHOSPHATIDYLINOSITOL TETRAMANNOSIDE-BINDING PROTEIN LPQW-RELATED"/>
    <property type="match status" value="1"/>
</dbReference>
<dbReference type="GO" id="GO:1904680">
    <property type="term" value="F:peptide transmembrane transporter activity"/>
    <property type="evidence" value="ECO:0007669"/>
    <property type="project" value="TreeGrafter"/>
</dbReference>
<keyword evidence="6" id="KW-1185">Reference proteome</keyword>
<dbReference type="KEGG" id="ppru:FDP22_03345"/>
<evidence type="ECO:0000313" key="5">
    <source>
        <dbReference type="EMBL" id="QDL90903.1"/>
    </source>
</evidence>
<comment type="subcellular location">
    <subcellularLocation>
        <location evidence="1">Periplasm</location>
    </subcellularLocation>
</comment>
<evidence type="ECO:0000313" key="6">
    <source>
        <dbReference type="Proteomes" id="UP000305888"/>
    </source>
</evidence>
<dbReference type="GO" id="GO:0015833">
    <property type="term" value="P:peptide transport"/>
    <property type="evidence" value="ECO:0007669"/>
    <property type="project" value="TreeGrafter"/>
</dbReference>
<feature type="signal peptide" evidence="3">
    <location>
        <begin position="1"/>
        <end position="30"/>
    </location>
</feature>
<organism evidence="5 6">
    <name type="scientific">Paroceanicella profunda</name>
    <dbReference type="NCBI Taxonomy" id="2579971"/>
    <lineage>
        <taxon>Bacteria</taxon>
        <taxon>Pseudomonadati</taxon>
        <taxon>Pseudomonadota</taxon>
        <taxon>Alphaproteobacteria</taxon>
        <taxon>Rhodobacterales</taxon>
        <taxon>Paracoccaceae</taxon>
        <taxon>Paroceanicella</taxon>
    </lineage>
</organism>
<evidence type="ECO:0000256" key="3">
    <source>
        <dbReference type="SAM" id="SignalP"/>
    </source>
</evidence>
<comment type="similarity">
    <text evidence="2">Belongs to the bacterial solute-binding protein 5 family.</text>
</comment>
<dbReference type="GO" id="GO:0030288">
    <property type="term" value="C:outer membrane-bounded periplasmic space"/>
    <property type="evidence" value="ECO:0007669"/>
    <property type="project" value="UniProtKB-ARBA"/>
</dbReference>
<dbReference type="CDD" id="cd08513">
    <property type="entry name" value="PBP2_thermophilic_Hb8_like"/>
    <property type="match status" value="1"/>
</dbReference>
<dbReference type="OrthoDB" id="9803988at2"/>
<dbReference type="InterPro" id="IPR000914">
    <property type="entry name" value="SBP_5_dom"/>
</dbReference>
<evidence type="ECO:0000256" key="1">
    <source>
        <dbReference type="ARBA" id="ARBA00004418"/>
    </source>
</evidence>
<gene>
    <name evidence="5" type="ORF">FDP22_03345</name>
</gene>
<keyword evidence="3" id="KW-0732">Signal</keyword>
<dbReference type="Proteomes" id="UP000305888">
    <property type="component" value="Chromosome"/>
</dbReference>